<sequence>MESYTEREVFPEKIEEYGYKFNENGELRNIETKERFLFVVKPEDRSYNQRHYEALGEVIGVYIEEQLVERFNLIKEPIPVEPDENGFPKSRIYRSGDALDCQTLLLLIQGSGVVRPGQWARQGFFRFYRLSLISKTR</sequence>
<dbReference type="GO" id="GO:0031048">
    <property type="term" value="P:regulatory ncRNA-mediated heterochromatin formation"/>
    <property type="evidence" value="ECO:0007669"/>
    <property type="project" value="TreeGrafter"/>
</dbReference>
<dbReference type="OrthoDB" id="421951at2759"/>
<name>A0A9N8Z2F6_9GLOM</name>
<evidence type="ECO:0000313" key="2">
    <source>
        <dbReference type="EMBL" id="CAG8467211.1"/>
    </source>
</evidence>
<keyword evidence="3" id="KW-1185">Reference proteome</keyword>
<dbReference type="Proteomes" id="UP000789570">
    <property type="component" value="Unassembled WGS sequence"/>
</dbReference>
<dbReference type="GO" id="GO:0005634">
    <property type="term" value="C:nucleus"/>
    <property type="evidence" value="ECO:0007669"/>
    <property type="project" value="TreeGrafter"/>
</dbReference>
<dbReference type="EMBL" id="CAJVPQ010000290">
    <property type="protein sequence ID" value="CAG8467211.1"/>
    <property type="molecule type" value="Genomic_DNA"/>
</dbReference>
<dbReference type="PANTHER" id="PTHR21357">
    <property type="entry name" value="FAM172 FAMILY PROTEIN HOMOLOG CG10038"/>
    <property type="match status" value="1"/>
</dbReference>
<gene>
    <name evidence="2" type="ORF">FCALED_LOCUS2038</name>
</gene>
<organism evidence="2 3">
    <name type="scientific">Funneliformis caledonium</name>
    <dbReference type="NCBI Taxonomy" id="1117310"/>
    <lineage>
        <taxon>Eukaryota</taxon>
        <taxon>Fungi</taxon>
        <taxon>Fungi incertae sedis</taxon>
        <taxon>Mucoromycota</taxon>
        <taxon>Glomeromycotina</taxon>
        <taxon>Glomeromycetes</taxon>
        <taxon>Glomerales</taxon>
        <taxon>Glomeraceae</taxon>
        <taxon>Funneliformis</taxon>
    </lineage>
</organism>
<evidence type="ECO:0000313" key="3">
    <source>
        <dbReference type="Proteomes" id="UP000789570"/>
    </source>
</evidence>
<accession>A0A9N8Z2F6</accession>
<dbReference type="AlphaFoldDB" id="A0A9N8Z2F6"/>
<dbReference type="Pfam" id="PF22749">
    <property type="entry name" value="Arb2"/>
    <property type="match status" value="1"/>
</dbReference>
<dbReference type="PANTHER" id="PTHR21357:SF4">
    <property type="entry name" value="FAM172 FAMILY PROTEIN HOMOLOG CG10038"/>
    <property type="match status" value="1"/>
</dbReference>
<dbReference type="InterPro" id="IPR048263">
    <property type="entry name" value="Arb2"/>
</dbReference>
<reference evidence="2" key="1">
    <citation type="submission" date="2021-06" db="EMBL/GenBank/DDBJ databases">
        <authorList>
            <person name="Kallberg Y."/>
            <person name="Tangrot J."/>
            <person name="Rosling A."/>
        </authorList>
    </citation>
    <scope>NUCLEOTIDE SEQUENCE</scope>
    <source>
        <strain evidence="2">UK204</strain>
    </source>
</reference>
<comment type="caution">
    <text evidence="2">The sequence shown here is derived from an EMBL/GenBank/DDBJ whole genome shotgun (WGS) entry which is preliminary data.</text>
</comment>
<feature type="domain" description="Arb2" evidence="1">
    <location>
        <begin position="10"/>
        <end position="121"/>
    </location>
</feature>
<dbReference type="InterPro" id="IPR053858">
    <property type="entry name" value="Arb2_dom"/>
</dbReference>
<dbReference type="GO" id="GO:0035197">
    <property type="term" value="F:siRNA binding"/>
    <property type="evidence" value="ECO:0007669"/>
    <property type="project" value="TreeGrafter"/>
</dbReference>
<evidence type="ECO:0000259" key="1">
    <source>
        <dbReference type="Pfam" id="PF22749"/>
    </source>
</evidence>
<protein>
    <submittedName>
        <fullName evidence="2">11378_t:CDS:1</fullName>
    </submittedName>
</protein>
<proteinExistence type="predicted"/>